<gene>
    <name evidence="3" type="ordered locus">BN4_11507</name>
</gene>
<dbReference type="AlphaFoldDB" id="M1WS70"/>
<keyword evidence="4" id="KW-1185">Reference proteome</keyword>
<feature type="domain" description="Putative regulatory protein FmdB zinc ribbon" evidence="2">
    <location>
        <begin position="1"/>
        <end position="41"/>
    </location>
</feature>
<name>M1WS70_PSEP2</name>
<dbReference type="RefSeq" id="WP_015414788.1">
    <property type="nucleotide sequence ID" value="NC_020409.1"/>
</dbReference>
<dbReference type="NCBIfam" id="TIGR02605">
    <property type="entry name" value="CxxC_CxxC_SSSS"/>
    <property type="match status" value="1"/>
</dbReference>
<dbReference type="BioCyc" id="DPIE1322246:BN4_RS07570-MONOMER"/>
<dbReference type="Pfam" id="PF09723">
    <property type="entry name" value="Zn_ribbon_8"/>
    <property type="match status" value="1"/>
</dbReference>
<dbReference type="PATRIC" id="fig|879567.3.peg.1578"/>
<reference evidence="4" key="2">
    <citation type="journal article" date="2013" name="Stand. Genomic Sci.">
        <title>Complete genome sequence of Desulfocapsa sulfexigens, a marine deltaproteobacterium specialized in disproportionating inorganic sulfur compounds.</title>
        <authorList>
            <person name="Finster K.W."/>
            <person name="Kjeldsen K.U."/>
            <person name="Kube M."/>
            <person name="Reinhardt R."/>
            <person name="Mussmann M."/>
            <person name="Amann R."/>
            <person name="Schreiber L."/>
        </authorList>
    </citation>
    <scope>NUCLEOTIDE SEQUENCE [LARGE SCALE GENOMIC DNA]</scope>
    <source>
        <strain evidence="4">DSM 10523 / SB164P1</strain>
    </source>
</reference>
<proteinExistence type="predicted"/>
<evidence type="ECO:0000313" key="3">
    <source>
        <dbReference type="EMBL" id="CCH48742.1"/>
    </source>
</evidence>
<dbReference type="InterPro" id="IPR013429">
    <property type="entry name" value="Regulatory_FmdB_Zinc_ribbon"/>
</dbReference>
<reference evidence="3 4" key="1">
    <citation type="journal article" date="2013" name="PLoS ONE">
        <title>The first genomic and proteomic characterization of a deep-sea sulfate reducer: insights into the piezophilic lifestyle of Desulfovibrio piezophilus.</title>
        <authorList>
            <person name="Pradel N."/>
            <person name="Ji B."/>
            <person name="Gimenez G."/>
            <person name="Talla E."/>
            <person name="Lenoble P."/>
            <person name="Garel M."/>
            <person name="Tamburini C."/>
            <person name="Fourquet P."/>
            <person name="Lebrun R."/>
            <person name="Bertin P."/>
            <person name="Denis Y."/>
            <person name="Pophillat M."/>
            <person name="Barbe V."/>
            <person name="Ollivier B."/>
            <person name="Dolla A."/>
        </authorList>
    </citation>
    <scope>NUCLEOTIDE SEQUENCE [LARGE SCALE GENOMIC DNA]</scope>
    <source>
        <strain evidence="4">DSM 10523 / SB164P1</strain>
    </source>
</reference>
<dbReference type="STRING" id="1322246.BN4_11507"/>
<sequence>MPIYEYQCANCQSIFEEWQSGFEDREMECPECGGPSNRLISHSSFHLKGGGWYADGYGGKKSGSTPGEAAEPVKTGDTASTAKSDTGGADSAPAKATSSDTSSAGSAS</sequence>
<dbReference type="Proteomes" id="UP000011724">
    <property type="component" value="Chromosome"/>
</dbReference>
<dbReference type="HOGENOM" id="CLU_136025_0_1_7"/>
<evidence type="ECO:0000256" key="1">
    <source>
        <dbReference type="SAM" id="MobiDB-lite"/>
    </source>
</evidence>
<accession>M1WS70</accession>
<dbReference type="PANTHER" id="PTHR34404:SF2">
    <property type="entry name" value="CONSERVED SERINE RICH PROTEIN"/>
    <property type="match status" value="1"/>
</dbReference>
<protein>
    <submittedName>
        <fullName evidence="3">Regulatory protein, FmdB family</fullName>
    </submittedName>
</protein>
<feature type="compositionally biased region" description="Low complexity" evidence="1">
    <location>
        <begin position="89"/>
        <end position="108"/>
    </location>
</feature>
<organism evidence="3 4">
    <name type="scientific">Pseudodesulfovibrio piezophilus (strain DSM 21447 / JCM 15486 / C1TLV30)</name>
    <name type="common">Desulfovibrio piezophilus</name>
    <dbReference type="NCBI Taxonomy" id="1322246"/>
    <lineage>
        <taxon>Bacteria</taxon>
        <taxon>Pseudomonadati</taxon>
        <taxon>Thermodesulfobacteriota</taxon>
        <taxon>Desulfovibrionia</taxon>
        <taxon>Desulfovibrionales</taxon>
        <taxon>Desulfovibrionaceae</taxon>
    </lineage>
</organism>
<evidence type="ECO:0000259" key="2">
    <source>
        <dbReference type="SMART" id="SM00834"/>
    </source>
</evidence>
<dbReference type="eggNOG" id="COG2331">
    <property type="taxonomic scope" value="Bacteria"/>
</dbReference>
<evidence type="ECO:0000313" key="4">
    <source>
        <dbReference type="Proteomes" id="UP000011724"/>
    </source>
</evidence>
<dbReference type="SMART" id="SM00834">
    <property type="entry name" value="CxxC_CXXC_SSSS"/>
    <property type="match status" value="1"/>
</dbReference>
<dbReference type="OrthoDB" id="9813321at2"/>
<dbReference type="PANTHER" id="PTHR34404">
    <property type="entry name" value="REGULATORY PROTEIN, FMDB FAMILY"/>
    <property type="match status" value="1"/>
</dbReference>
<feature type="region of interest" description="Disordered" evidence="1">
    <location>
        <begin position="56"/>
        <end position="108"/>
    </location>
</feature>
<dbReference type="KEGG" id="dpi:BN4_11507"/>
<dbReference type="EMBL" id="FO203427">
    <property type="protein sequence ID" value="CCH48742.1"/>
    <property type="molecule type" value="Genomic_DNA"/>
</dbReference>